<dbReference type="EMBL" id="FNRT01000002">
    <property type="protein sequence ID" value="SED15662.1"/>
    <property type="molecule type" value="Genomic_DNA"/>
</dbReference>
<organism evidence="2 3">
    <name type="scientific">Nocardioides exalbidus</name>
    <dbReference type="NCBI Taxonomy" id="402596"/>
    <lineage>
        <taxon>Bacteria</taxon>
        <taxon>Bacillati</taxon>
        <taxon>Actinomycetota</taxon>
        <taxon>Actinomycetes</taxon>
        <taxon>Propionibacteriales</taxon>
        <taxon>Nocardioidaceae</taxon>
        <taxon>Nocardioides</taxon>
    </lineage>
</organism>
<name>A0A1H4YCD2_9ACTN</name>
<dbReference type="Proteomes" id="UP000198742">
    <property type="component" value="Unassembled WGS sequence"/>
</dbReference>
<evidence type="ECO:0000256" key="1">
    <source>
        <dbReference type="SAM" id="SignalP"/>
    </source>
</evidence>
<sequence length="43" mass="4491">MTRLVRRGGLLLAVLATAVGLSIAAPRADAGQPDTPVHVDVRR</sequence>
<accession>A0A1H4YCD2</accession>
<feature type="signal peptide" evidence="1">
    <location>
        <begin position="1"/>
        <end position="24"/>
    </location>
</feature>
<keyword evidence="3" id="KW-1185">Reference proteome</keyword>
<dbReference type="RefSeq" id="WP_281246172.1">
    <property type="nucleotide sequence ID" value="NZ_FNRT01000002.1"/>
</dbReference>
<gene>
    <name evidence="2" type="ORF">SAMN04489844_3796</name>
</gene>
<feature type="chain" id="PRO_5038398288" evidence="1">
    <location>
        <begin position="25"/>
        <end position="43"/>
    </location>
</feature>
<dbReference type="AlphaFoldDB" id="A0A1H4YCD2"/>
<evidence type="ECO:0000313" key="2">
    <source>
        <dbReference type="EMBL" id="SED15662.1"/>
    </source>
</evidence>
<evidence type="ECO:0000313" key="3">
    <source>
        <dbReference type="Proteomes" id="UP000198742"/>
    </source>
</evidence>
<protein>
    <submittedName>
        <fullName evidence="2">Uncharacterized protein</fullName>
    </submittedName>
</protein>
<keyword evidence="1" id="KW-0732">Signal</keyword>
<reference evidence="3" key="1">
    <citation type="submission" date="2016-10" db="EMBL/GenBank/DDBJ databases">
        <authorList>
            <person name="Varghese N."/>
            <person name="Submissions S."/>
        </authorList>
    </citation>
    <scope>NUCLEOTIDE SEQUENCE [LARGE SCALE GENOMIC DNA]</scope>
    <source>
        <strain evidence="3">DSM 22017</strain>
    </source>
</reference>
<proteinExistence type="predicted"/>